<organism evidence="1 2">
    <name type="scientific">Diabrotica balteata</name>
    <name type="common">Banded cucumber beetle</name>
    <dbReference type="NCBI Taxonomy" id="107213"/>
    <lineage>
        <taxon>Eukaryota</taxon>
        <taxon>Metazoa</taxon>
        <taxon>Ecdysozoa</taxon>
        <taxon>Arthropoda</taxon>
        <taxon>Hexapoda</taxon>
        <taxon>Insecta</taxon>
        <taxon>Pterygota</taxon>
        <taxon>Neoptera</taxon>
        <taxon>Endopterygota</taxon>
        <taxon>Coleoptera</taxon>
        <taxon>Polyphaga</taxon>
        <taxon>Cucujiformia</taxon>
        <taxon>Chrysomeloidea</taxon>
        <taxon>Chrysomelidae</taxon>
        <taxon>Galerucinae</taxon>
        <taxon>Diabroticina</taxon>
        <taxon>Diabroticites</taxon>
        <taxon>Diabrotica</taxon>
    </lineage>
</organism>
<keyword evidence="2" id="KW-1185">Reference proteome</keyword>
<dbReference type="AlphaFoldDB" id="A0A9N9XKH6"/>
<dbReference type="OrthoDB" id="6767596at2759"/>
<proteinExistence type="predicted"/>
<dbReference type="InterPro" id="IPR036397">
    <property type="entry name" value="RNaseH_sf"/>
</dbReference>
<accession>A0A9N9XKH6</accession>
<gene>
    <name evidence="1" type="ORF">DIABBA_LOCUS12882</name>
</gene>
<protein>
    <recommendedName>
        <fullName evidence="3">Tc1-like transposase DDE domain-containing protein</fullName>
    </recommendedName>
</protein>
<dbReference type="Gene3D" id="3.30.420.10">
    <property type="entry name" value="Ribonuclease H-like superfamily/Ribonuclease H"/>
    <property type="match status" value="1"/>
</dbReference>
<evidence type="ECO:0008006" key="3">
    <source>
        <dbReference type="Google" id="ProtNLM"/>
    </source>
</evidence>
<evidence type="ECO:0000313" key="1">
    <source>
        <dbReference type="EMBL" id="CAG9840214.1"/>
    </source>
</evidence>
<dbReference type="Proteomes" id="UP001153709">
    <property type="component" value="Chromosome 9"/>
</dbReference>
<dbReference type="EMBL" id="OU898284">
    <property type="protein sequence ID" value="CAG9840214.1"/>
    <property type="molecule type" value="Genomic_DNA"/>
</dbReference>
<reference evidence="1" key="1">
    <citation type="submission" date="2022-01" db="EMBL/GenBank/DDBJ databases">
        <authorList>
            <person name="King R."/>
        </authorList>
    </citation>
    <scope>NUCLEOTIDE SEQUENCE</scope>
</reference>
<sequence length="78" mass="9038">MMNSKKYKVMLEQRLAIELDKVQVVGTEIFQQDSAPCQVSKVIMKYFKDNNITLLDWSGNSPDLNPIENFWAICKVKL</sequence>
<dbReference type="GO" id="GO:0003676">
    <property type="term" value="F:nucleic acid binding"/>
    <property type="evidence" value="ECO:0007669"/>
    <property type="project" value="InterPro"/>
</dbReference>
<evidence type="ECO:0000313" key="2">
    <source>
        <dbReference type="Proteomes" id="UP001153709"/>
    </source>
</evidence>
<name>A0A9N9XKH6_DIABA</name>